<evidence type="ECO:0000313" key="1">
    <source>
        <dbReference type="EMBL" id="SVA40645.1"/>
    </source>
</evidence>
<dbReference type="Gene3D" id="3.90.180.10">
    <property type="entry name" value="Medium-chain alcohol dehydrogenases, catalytic domain"/>
    <property type="match status" value="1"/>
</dbReference>
<accession>A0A381VJX4</accession>
<organism evidence="1">
    <name type="scientific">marine metagenome</name>
    <dbReference type="NCBI Taxonomy" id="408172"/>
    <lineage>
        <taxon>unclassified sequences</taxon>
        <taxon>metagenomes</taxon>
        <taxon>ecological metagenomes</taxon>
    </lineage>
</organism>
<sequence>MIANFDYKDNLDITKQLVNRGEKNMKAFQVIELGKPLQENELETPRPTGKEVLLKTVACGVCHSDVHIHEGFFDLGGGLQLPMPLAGPLTMGH</sequence>
<protein>
    <submittedName>
        <fullName evidence="1">Uncharacterized protein</fullName>
    </submittedName>
</protein>
<dbReference type="EMBL" id="UINC01009047">
    <property type="protein sequence ID" value="SVA40645.1"/>
    <property type="molecule type" value="Genomic_DNA"/>
</dbReference>
<gene>
    <name evidence="1" type="ORF">METZ01_LOCUS93499</name>
</gene>
<feature type="non-terminal residue" evidence="1">
    <location>
        <position position="93"/>
    </location>
</feature>
<proteinExistence type="predicted"/>
<reference evidence="1" key="1">
    <citation type="submission" date="2018-05" db="EMBL/GenBank/DDBJ databases">
        <authorList>
            <person name="Lanie J.A."/>
            <person name="Ng W.-L."/>
            <person name="Kazmierczak K.M."/>
            <person name="Andrzejewski T.M."/>
            <person name="Davidsen T.M."/>
            <person name="Wayne K.J."/>
            <person name="Tettelin H."/>
            <person name="Glass J.I."/>
            <person name="Rusch D."/>
            <person name="Podicherti R."/>
            <person name="Tsui H.-C.T."/>
            <person name="Winkler M.E."/>
        </authorList>
    </citation>
    <scope>NUCLEOTIDE SEQUENCE</scope>
</reference>
<dbReference type="AlphaFoldDB" id="A0A381VJX4"/>
<dbReference type="SUPFAM" id="SSF50129">
    <property type="entry name" value="GroES-like"/>
    <property type="match status" value="1"/>
</dbReference>
<dbReference type="InterPro" id="IPR011032">
    <property type="entry name" value="GroES-like_sf"/>
</dbReference>
<name>A0A381VJX4_9ZZZZ</name>